<accession>A0A4C1WED5</accession>
<dbReference type="AlphaFoldDB" id="A0A4C1WED5"/>
<dbReference type="EMBL" id="BGZK01000526">
    <property type="protein sequence ID" value="GBP48527.1"/>
    <property type="molecule type" value="Genomic_DNA"/>
</dbReference>
<proteinExistence type="predicted"/>
<gene>
    <name evidence="1" type="ORF">EVAR_38499_1</name>
</gene>
<sequence length="86" mass="9711">MMPSEVFVKKTRLEVGVSTDSEIATKATLGSTRKVNTPSSVHYAIRLLYLRQRITIGEAELRFTPAHSDIRNPEELIVRCRPLEGE</sequence>
<evidence type="ECO:0000313" key="2">
    <source>
        <dbReference type="Proteomes" id="UP000299102"/>
    </source>
</evidence>
<organism evidence="1 2">
    <name type="scientific">Eumeta variegata</name>
    <name type="common">Bagworm moth</name>
    <name type="synonym">Eumeta japonica</name>
    <dbReference type="NCBI Taxonomy" id="151549"/>
    <lineage>
        <taxon>Eukaryota</taxon>
        <taxon>Metazoa</taxon>
        <taxon>Ecdysozoa</taxon>
        <taxon>Arthropoda</taxon>
        <taxon>Hexapoda</taxon>
        <taxon>Insecta</taxon>
        <taxon>Pterygota</taxon>
        <taxon>Neoptera</taxon>
        <taxon>Endopterygota</taxon>
        <taxon>Lepidoptera</taxon>
        <taxon>Glossata</taxon>
        <taxon>Ditrysia</taxon>
        <taxon>Tineoidea</taxon>
        <taxon>Psychidae</taxon>
        <taxon>Oiketicinae</taxon>
        <taxon>Eumeta</taxon>
    </lineage>
</organism>
<keyword evidence="2" id="KW-1185">Reference proteome</keyword>
<dbReference type="Proteomes" id="UP000299102">
    <property type="component" value="Unassembled WGS sequence"/>
</dbReference>
<evidence type="ECO:0000313" key="1">
    <source>
        <dbReference type="EMBL" id="GBP48527.1"/>
    </source>
</evidence>
<name>A0A4C1WED5_EUMVA</name>
<reference evidence="1 2" key="1">
    <citation type="journal article" date="2019" name="Commun. Biol.">
        <title>The bagworm genome reveals a unique fibroin gene that provides high tensile strength.</title>
        <authorList>
            <person name="Kono N."/>
            <person name="Nakamura H."/>
            <person name="Ohtoshi R."/>
            <person name="Tomita M."/>
            <person name="Numata K."/>
            <person name="Arakawa K."/>
        </authorList>
    </citation>
    <scope>NUCLEOTIDE SEQUENCE [LARGE SCALE GENOMIC DNA]</scope>
</reference>
<protein>
    <submittedName>
        <fullName evidence="1">Uncharacterized protein</fullName>
    </submittedName>
</protein>
<comment type="caution">
    <text evidence="1">The sequence shown here is derived from an EMBL/GenBank/DDBJ whole genome shotgun (WGS) entry which is preliminary data.</text>
</comment>